<evidence type="ECO:0000256" key="10">
    <source>
        <dbReference type="PIRSR" id="PIRSR001143-1"/>
    </source>
</evidence>
<dbReference type="SMART" id="SM00181">
    <property type="entry name" value="EGF"/>
    <property type="match status" value="2"/>
</dbReference>
<evidence type="ECO:0000256" key="3">
    <source>
        <dbReference type="ARBA" id="ARBA00022536"/>
    </source>
</evidence>
<dbReference type="GeneTree" id="ENSGT00940000165072"/>
<dbReference type="InterPro" id="IPR035972">
    <property type="entry name" value="GLA-like_dom_SF"/>
</dbReference>
<dbReference type="Ensembl" id="ENSEEET00000000285.2">
    <property type="protein sequence ID" value="ENSEEEP00000000278.2"/>
    <property type="gene ID" value="ENSEEEG00000000171.2"/>
</dbReference>
<feature type="region of interest" description="Disordered" evidence="13">
    <location>
        <begin position="215"/>
        <end position="240"/>
    </location>
</feature>
<feature type="active site" description="Charge relay system" evidence="10">
    <location>
        <position position="210"/>
    </location>
</feature>
<dbReference type="GO" id="GO:0005615">
    <property type="term" value="C:extracellular space"/>
    <property type="evidence" value="ECO:0007669"/>
    <property type="project" value="TreeGrafter"/>
</dbReference>
<evidence type="ECO:0000256" key="12">
    <source>
        <dbReference type="RuleBase" id="RU363034"/>
    </source>
</evidence>
<dbReference type="PRINTS" id="PR00001">
    <property type="entry name" value="GLABLOOD"/>
</dbReference>
<evidence type="ECO:0000256" key="4">
    <source>
        <dbReference type="ARBA" id="ARBA00022670"/>
    </source>
</evidence>
<organism evidence="18 19">
    <name type="scientific">Electrophorus electricus</name>
    <name type="common">Electric eel</name>
    <name type="synonym">Gymnotus electricus</name>
    <dbReference type="NCBI Taxonomy" id="8005"/>
    <lineage>
        <taxon>Eukaryota</taxon>
        <taxon>Metazoa</taxon>
        <taxon>Chordata</taxon>
        <taxon>Craniata</taxon>
        <taxon>Vertebrata</taxon>
        <taxon>Euteleostomi</taxon>
        <taxon>Actinopterygii</taxon>
        <taxon>Neopterygii</taxon>
        <taxon>Teleostei</taxon>
        <taxon>Ostariophysi</taxon>
        <taxon>Gymnotiformes</taxon>
        <taxon>Gymnotoidei</taxon>
        <taxon>Gymnotidae</taxon>
        <taxon>Electrophorus</taxon>
    </lineage>
</organism>
<dbReference type="PANTHER" id="PTHR24278">
    <property type="entry name" value="COAGULATION FACTOR"/>
    <property type="match status" value="1"/>
</dbReference>
<feature type="compositionally biased region" description="Polar residues" evidence="13">
    <location>
        <begin position="215"/>
        <end position="235"/>
    </location>
</feature>
<dbReference type="Proteomes" id="UP000314983">
    <property type="component" value="Chromosome 15"/>
</dbReference>
<dbReference type="InterPro" id="IPR001881">
    <property type="entry name" value="EGF-like_Ca-bd_dom"/>
</dbReference>
<feature type="active site" description="Charge relay system" evidence="10">
    <location>
        <position position="423"/>
    </location>
</feature>
<dbReference type="CDD" id="cd00054">
    <property type="entry name" value="EGF_CA"/>
    <property type="match status" value="1"/>
</dbReference>
<dbReference type="InterPro" id="IPR043504">
    <property type="entry name" value="Peptidase_S1_PA_chymotrypsin"/>
</dbReference>
<evidence type="ECO:0000256" key="9">
    <source>
        <dbReference type="ARBA" id="ARBA00023180"/>
    </source>
</evidence>
<dbReference type="SMART" id="SM00069">
    <property type="entry name" value="GLA"/>
    <property type="match status" value="1"/>
</dbReference>
<evidence type="ECO:0000256" key="11">
    <source>
        <dbReference type="PROSITE-ProRule" id="PRU00076"/>
    </source>
</evidence>
<keyword evidence="2" id="KW-0964">Secreted</keyword>
<dbReference type="Gene3D" id="2.10.25.10">
    <property type="entry name" value="Laminin"/>
    <property type="match status" value="2"/>
</dbReference>
<reference evidence="19" key="2">
    <citation type="journal article" date="2017" name="Sci. Adv.">
        <title>A tail of two voltages: Proteomic comparison of the three electric organs of the electric eel.</title>
        <authorList>
            <person name="Traeger L.L."/>
            <person name="Sabat G."/>
            <person name="Barrett-Wilt G.A."/>
            <person name="Wells G.B."/>
            <person name="Sussman M.R."/>
        </authorList>
    </citation>
    <scope>NUCLEOTIDE SEQUENCE [LARGE SCALE GENOMIC DNA]</scope>
</reference>
<dbReference type="Gene3D" id="2.40.10.10">
    <property type="entry name" value="Trypsin-like serine proteases"/>
    <property type="match status" value="3"/>
</dbReference>
<reference evidence="18" key="5">
    <citation type="submission" date="2025-09" db="UniProtKB">
        <authorList>
            <consortium name="Ensembl"/>
        </authorList>
    </citation>
    <scope>IDENTIFICATION</scope>
</reference>
<dbReference type="SUPFAM" id="SSF57630">
    <property type="entry name" value="GLA-domain"/>
    <property type="match status" value="1"/>
</dbReference>
<evidence type="ECO:0000259" key="17">
    <source>
        <dbReference type="PROSITE" id="PS50998"/>
    </source>
</evidence>
<dbReference type="InterPro" id="IPR009003">
    <property type="entry name" value="Peptidase_S1_PA"/>
</dbReference>
<keyword evidence="19" id="KW-1185">Reference proteome</keyword>
<dbReference type="InterPro" id="IPR050442">
    <property type="entry name" value="Peptidase_S1_coag_factors"/>
</dbReference>
<dbReference type="InterPro" id="IPR033116">
    <property type="entry name" value="TRYPSIN_SER"/>
</dbReference>
<evidence type="ECO:0000256" key="5">
    <source>
        <dbReference type="ARBA" id="ARBA00022729"/>
    </source>
</evidence>
<dbReference type="SUPFAM" id="SSF50494">
    <property type="entry name" value="Trypsin-like serine proteases"/>
    <property type="match status" value="1"/>
</dbReference>
<keyword evidence="3 11" id="KW-0245">EGF-like domain</keyword>
<keyword evidence="5 14" id="KW-0732">Signal</keyword>
<dbReference type="InterPro" id="IPR001314">
    <property type="entry name" value="Peptidase_S1A"/>
</dbReference>
<dbReference type="InterPro" id="IPR000294">
    <property type="entry name" value="GLA_domain"/>
</dbReference>
<dbReference type="FunFam" id="2.10.25.10:FF:000525">
    <property type="entry name" value="Fat-like cadherin-related tumor suppressor homolog"/>
    <property type="match status" value="1"/>
</dbReference>
<evidence type="ECO:0000313" key="19">
    <source>
        <dbReference type="Proteomes" id="UP000314983"/>
    </source>
</evidence>
<evidence type="ECO:0000256" key="14">
    <source>
        <dbReference type="SAM" id="SignalP"/>
    </source>
</evidence>
<evidence type="ECO:0000256" key="1">
    <source>
        <dbReference type="ARBA" id="ARBA00004613"/>
    </source>
</evidence>
<dbReference type="SMART" id="SM00020">
    <property type="entry name" value="Tryp_SPc"/>
    <property type="match status" value="1"/>
</dbReference>
<keyword evidence="4 12" id="KW-0645">Protease</keyword>
<dbReference type="PROSITE" id="PS50026">
    <property type="entry name" value="EGF_3"/>
    <property type="match status" value="1"/>
</dbReference>
<dbReference type="SUPFAM" id="SSF57196">
    <property type="entry name" value="EGF/Laminin"/>
    <property type="match status" value="2"/>
</dbReference>
<name>A0A4W4DMV5_ELEEL</name>
<dbReference type="Pfam" id="PF00594">
    <property type="entry name" value="Gla"/>
    <property type="match status" value="1"/>
</dbReference>
<comment type="subcellular location">
    <subcellularLocation>
        <location evidence="1">Secreted</location>
    </subcellularLocation>
</comment>
<evidence type="ECO:0000256" key="7">
    <source>
        <dbReference type="ARBA" id="ARBA00022825"/>
    </source>
</evidence>
<dbReference type="GO" id="GO:0004252">
    <property type="term" value="F:serine-type endopeptidase activity"/>
    <property type="evidence" value="ECO:0007669"/>
    <property type="project" value="InterPro"/>
</dbReference>
<feature type="domain" description="Peptidase S1" evidence="16">
    <location>
        <begin position="243"/>
        <end position="471"/>
    </location>
</feature>
<dbReference type="Pfam" id="PF00008">
    <property type="entry name" value="EGF"/>
    <property type="match status" value="1"/>
</dbReference>
<dbReference type="Pfam" id="PF00089">
    <property type="entry name" value="Trypsin"/>
    <property type="match status" value="1"/>
</dbReference>
<proteinExistence type="predicted"/>
<dbReference type="Pfam" id="PF14670">
    <property type="entry name" value="FXa_inhibition"/>
    <property type="match status" value="1"/>
</dbReference>
<dbReference type="PRINTS" id="PR00722">
    <property type="entry name" value="CHYMOTRYPSIN"/>
</dbReference>
<keyword evidence="6 12" id="KW-0378">Hydrolase</keyword>
<dbReference type="FunFam" id="2.40.10.10:FF:000120">
    <property type="entry name" value="Putative serine protease"/>
    <property type="match status" value="1"/>
</dbReference>
<accession>A0A4W4DMV5</accession>
<dbReference type="InterPro" id="IPR001254">
    <property type="entry name" value="Trypsin_dom"/>
</dbReference>
<dbReference type="SMART" id="SM00179">
    <property type="entry name" value="EGF_CA"/>
    <property type="match status" value="1"/>
</dbReference>
<feature type="domain" description="Gla" evidence="17">
    <location>
        <begin position="32"/>
        <end position="82"/>
    </location>
</feature>
<evidence type="ECO:0000256" key="8">
    <source>
        <dbReference type="ARBA" id="ARBA00023157"/>
    </source>
</evidence>
<dbReference type="PROSITE" id="PS00022">
    <property type="entry name" value="EGF_1"/>
    <property type="match status" value="1"/>
</dbReference>
<feature type="disulfide bond" evidence="11">
    <location>
        <begin position="118"/>
        <end position="127"/>
    </location>
</feature>
<dbReference type="PANTHER" id="PTHR24278:SF25">
    <property type="entry name" value="COAGULATION FACTOR IX"/>
    <property type="match status" value="1"/>
</dbReference>
<dbReference type="PROSITE" id="PS00135">
    <property type="entry name" value="TRYPSIN_SER"/>
    <property type="match status" value="1"/>
</dbReference>
<dbReference type="PIRSF" id="PIRSF001143">
    <property type="entry name" value="Factor_X"/>
    <property type="match status" value="1"/>
</dbReference>
<dbReference type="GO" id="GO:0006508">
    <property type="term" value="P:proteolysis"/>
    <property type="evidence" value="ECO:0007669"/>
    <property type="project" value="UniProtKB-KW"/>
</dbReference>
<dbReference type="InterPro" id="IPR017857">
    <property type="entry name" value="Coagulation_fac-like_Gla_dom"/>
</dbReference>
<feature type="active site" description="Charge relay system" evidence="10">
    <location>
        <position position="326"/>
    </location>
</feature>
<feature type="domain" description="EGF-like" evidence="15">
    <location>
        <begin position="92"/>
        <end position="128"/>
    </location>
</feature>
<feature type="chain" id="PRO_5044224212" evidence="14">
    <location>
        <begin position="25"/>
        <end position="503"/>
    </location>
</feature>
<sequence length="503" mass="56432">MLKFKPLCLETILLLSVFLERSDALQLMRARRANSFLEEMKPGNLERECFEELCSQEEAAEIYQSKEKTVPLPPITYRVYMHAHLEEIYCSGLNRCQKNPCLNGGICSAKRDSYECLCPPRYTGTNCETEVFECEYKNGGCLHYCSNSNPTSSSVTCSCANGYELESDGKSCRETGILGSIQRSLLEELDELNHTRTSDHPNRILLNYTHPLDNATHQTSQSIHPPDNTTHPTTGESDDDTRIVGGQLQRQGGSPWQVGDGASLSVPKDDYSFCGGTLIAKHWVVTAAHCLQEKPDYLRPDEGEKMIRVEKVVIHPYYHEYTFDSDIALLYLSEPVEFSAVASPACLPNAHLAPQLLRYGERGLVTGWGATHYLGSSSRFLRKVMLPVVRQEDCIQSTEQVITDNMFCAGYLQAEMDACTGDSGGPFVVNYRGTWFLTGVVSWGERCAAEGKYGVYTRLSNFLQWIQEEMKKQEETTSKNITSTTNTESLNHQAGQHLKKIIF</sequence>
<dbReference type="GO" id="GO:0005509">
    <property type="term" value="F:calcium ion binding"/>
    <property type="evidence" value="ECO:0007669"/>
    <property type="project" value="InterPro"/>
</dbReference>
<dbReference type="PROSITE" id="PS00134">
    <property type="entry name" value="TRYPSIN_HIS"/>
    <property type="match status" value="1"/>
</dbReference>
<reference evidence="19" key="1">
    <citation type="journal article" date="2014" name="Science">
        <title>Nonhuman genetics. Genomic basis for the convergent evolution of electric organs.</title>
        <authorList>
            <person name="Gallant J.R."/>
            <person name="Traeger L.L."/>
            <person name="Volkening J.D."/>
            <person name="Moffett H."/>
            <person name="Chen P.H."/>
            <person name="Novina C.D."/>
            <person name="Phillips G.N.Jr."/>
            <person name="Anand R."/>
            <person name="Wells G.B."/>
            <person name="Pinch M."/>
            <person name="Guth R."/>
            <person name="Unguez G.A."/>
            <person name="Albert J.S."/>
            <person name="Zakon H.H."/>
            <person name="Samanta M.P."/>
            <person name="Sussman M.R."/>
        </authorList>
    </citation>
    <scope>NUCLEOTIDE SEQUENCE [LARGE SCALE GENOMIC DNA]</scope>
</reference>
<evidence type="ECO:0000259" key="16">
    <source>
        <dbReference type="PROSITE" id="PS50240"/>
    </source>
</evidence>
<dbReference type="InterPro" id="IPR000742">
    <property type="entry name" value="EGF"/>
</dbReference>
<dbReference type="CDD" id="cd00190">
    <property type="entry name" value="Tryp_SPc"/>
    <property type="match status" value="1"/>
</dbReference>
<reference evidence="18" key="3">
    <citation type="submission" date="2020-05" db="EMBL/GenBank/DDBJ databases">
        <title>Electrophorus electricus (electric eel) genome, fEleEle1, primary haplotype.</title>
        <authorList>
            <person name="Myers G."/>
            <person name="Meyer A."/>
            <person name="Fedrigo O."/>
            <person name="Formenti G."/>
            <person name="Rhie A."/>
            <person name="Tracey A."/>
            <person name="Sims Y."/>
            <person name="Jarvis E.D."/>
        </authorList>
    </citation>
    <scope>NUCLEOTIDE SEQUENCE [LARGE SCALE GENOMIC DNA]</scope>
</reference>
<dbReference type="GO" id="GO:0007596">
    <property type="term" value="P:blood coagulation"/>
    <property type="evidence" value="ECO:0007669"/>
    <property type="project" value="InterPro"/>
</dbReference>
<evidence type="ECO:0000259" key="15">
    <source>
        <dbReference type="PROSITE" id="PS50026"/>
    </source>
</evidence>
<gene>
    <name evidence="18" type="primary">LOC113574745</name>
</gene>
<feature type="signal peptide" evidence="14">
    <location>
        <begin position="1"/>
        <end position="24"/>
    </location>
</feature>
<dbReference type="InterPro" id="IPR018114">
    <property type="entry name" value="TRYPSIN_HIS"/>
</dbReference>
<dbReference type="PROSITE" id="PS50998">
    <property type="entry name" value="GLA_2"/>
    <property type="match status" value="1"/>
</dbReference>
<dbReference type="AlphaFoldDB" id="A0A4W4DMV5"/>
<evidence type="ECO:0000256" key="6">
    <source>
        <dbReference type="ARBA" id="ARBA00022801"/>
    </source>
</evidence>
<evidence type="ECO:0000256" key="13">
    <source>
        <dbReference type="SAM" id="MobiDB-lite"/>
    </source>
</evidence>
<keyword evidence="8 11" id="KW-1015">Disulfide bond</keyword>
<dbReference type="PROSITE" id="PS50240">
    <property type="entry name" value="TRYPSIN_DOM"/>
    <property type="match status" value="1"/>
</dbReference>
<dbReference type="Gene3D" id="4.10.740.10">
    <property type="entry name" value="Coagulation Factor IX"/>
    <property type="match status" value="1"/>
</dbReference>
<dbReference type="InterPro" id="IPR012224">
    <property type="entry name" value="Pept_S1A_FX"/>
</dbReference>
<dbReference type="FunFam" id="4.10.740.10:FF:000001">
    <property type="entry name" value="vitamin K-dependent protein S"/>
    <property type="match status" value="1"/>
</dbReference>
<reference evidence="18" key="4">
    <citation type="submission" date="2025-08" db="UniProtKB">
        <authorList>
            <consortium name="Ensembl"/>
        </authorList>
    </citation>
    <scope>IDENTIFICATION</scope>
</reference>
<evidence type="ECO:0000313" key="18">
    <source>
        <dbReference type="Ensembl" id="ENSEEEP00000000278.2"/>
    </source>
</evidence>
<evidence type="ECO:0000256" key="2">
    <source>
        <dbReference type="ARBA" id="ARBA00022525"/>
    </source>
</evidence>
<protein>
    <submittedName>
        <fullName evidence="18">Zmp:0000001329</fullName>
    </submittedName>
</protein>
<keyword evidence="9" id="KW-0325">Glycoprotein</keyword>
<keyword evidence="7 12" id="KW-0720">Serine protease</keyword>
<comment type="caution">
    <text evidence="11">Lacks conserved residue(s) required for the propagation of feature annotation.</text>
</comment>